<organism evidence="2 3">
    <name type="scientific">Euphydryas editha</name>
    <name type="common">Edith's checkerspot</name>
    <dbReference type="NCBI Taxonomy" id="104508"/>
    <lineage>
        <taxon>Eukaryota</taxon>
        <taxon>Metazoa</taxon>
        <taxon>Ecdysozoa</taxon>
        <taxon>Arthropoda</taxon>
        <taxon>Hexapoda</taxon>
        <taxon>Insecta</taxon>
        <taxon>Pterygota</taxon>
        <taxon>Neoptera</taxon>
        <taxon>Endopterygota</taxon>
        <taxon>Lepidoptera</taxon>
        <taxon>Glossata</taxon>
        <taxon>Ditrysia</taxon>
        <taxon>Papilionoidea</taxon>
        <taxon>Nymphalidae</taxon>
        <taxon>Nymphalinae</taxon>
        <taxon>Euphydryas</taxon>
    </lineage>
</organism>
<gene>
    <name evidence="2" type="ORF">EEDITHA_LOCUS15475</name>
</gene>
<proteinExistence type="predicted"/>
<keyword evidence="1" id="KW-0732">Signal</keyword>
<feature type="signal peptide" evidence="1">
    <location>
        <begin position="1"/>
        <end position="23"/>
    </location>
</feature>
<evidence type="ECO:0000256" key="1">
    <source>
        <dbReference type="SAM" id="SignalP"/>
    </source>
</evidence>
<name>A0AAU9URK7_EUPED</name>
<dbReference type="EMBL" id="CAKOGL010000023">
    <property type="protein sequence ID" value="CAH2100638.1"/>
    <property type="molecule type" value="Genomic_DNA"/>
</dbReference>
<keyword evidence="3" id="KW-1185">Reference proteome</keyword>
<dbReference type="AlphaFoldDB" id="A0AAU9URK7"/>
<protein>
    <submittedName>
        <fullName evidence="2">Uncharacterized protein</fullName>
    </submittedName>
</protein>
<feature type="chain" id="PRO_5043505064" evidence="1">
    <location>
        <begin position="24"/>
        <end position="158"/>
    </location>
</feature>
<accession>A0AAU9URK7</accession>
<evidence type="ECO:0000313" key="2">
    <source>
        <dbReference type="EMBL" id="CAH2100638.1"/>
    </source>
</evidence>
<sequence length="158" mass="18037">MAPVSIVSRTCGILVLFILQVQATKNFTVEPWIVSFEVESKSCVDIRCKYLLSVNGGEFLGHYSLRLTSSEGARGNNCDTIYPNYELREIETSQWLTKVEIFIPKVYEKLYFCLRHTEQKNTPVGGKWIHQGGDLFLHPDFDGRSSLHGANRNNNTYE</sequence>
<dbReference type="Proteomes" id="UP001153954">
    <property type="component" value="Unassembled WGS sequence"/>
</dbReference>
<reference evidence="2" key="1">
    <citation type="submission" date="2022-03" db="EMBL/GenBank/DDBJ databases">
        <authorList>
            <person name="Tunstrom K."/>
        </authorList>
    </citation>
    <scope>NUCLEOTIDE SEQUENCE</scope>
</reference>
<evidence type="ECO:0000313" key="3">
    <source>
        <dbReference type="Proteomes" id="UP001153954"/>
    </source>
</evidence>
<comment type="caution">
    <text evidence="2">The sequence shown here is derived from an EMBL/GenBank/DDBJ whole genome shotgun (WGS) entry which is preliminary data.</text>
</comment>